<dbReference type="SUPFAM" id="SSF55068">
    <property type="entry name" value="Peptide methionine sulfoxide reductase"/>
    <property type="match status" value="1"/>
</dbReference>
<dbReference type="GO" id="GO:0008113">
    <property type="term" value="F:peptide-methionine (S)-S-oxide reductase activity"/>
    <property type="evidence" value="ECO:0007669"/>
    <property type="project" value="UniProtKB-UniRule"/>
</dbReference>
<evidence type="ECO:0000256" key="1">
    <source>
        <dbReference type="ARBA" id="ARBA00005591"/>
    </source>
</evidence>
<dbReference type="Pfam" id="PF01625">
    <property type="entry name" value="PMSR"/>
    <property type="match status" value="1"/>
</dbReference>
<reference evidence="8" key="1">
    <citation type="journal article" date="2010" name="Stand. Genomic Sci.">
        <title>Complete genome sequence of 'Thermobaculum terrenum' type strain (YNP1).</title>
        <authorList>
            <person name="Kiss H."/>
            <person name="Cleland D."/>
            <person name="Lapidus A."/>
            <person name="Lucas S."/>
            <person name="Glavina Del Rio T."/>
            <person name="Nolan M."/>
            <person name="Tice H."/>
            <person name="Han C."/>
            <person name="Goodwin L."/>
            <person name="Pitluck S."/>
            <person name="Liolios K."/>
            <person name="Ivanova N."/>
            <person name="Mavromatis K."/>
            <person name="Ovchinnikova G."/>
            <person name="Pati A."/>
            <person name="Chen A."/>
            <person name="Palaniappan K."/>
            <person name="Land M."/>
            <person name="Hauser L."/>
            <person name="Chang Y."/>
            <person name="Jeffries C."/>
            <person name="Lu M."/>
            <person name="Brettin T."/>
            <person name="Detter J."/>
            <person name="Goker M."/>
            <person name="Tindall B."/>
            <person name="Beck B."/>
            <person name="McDermott T."/>
            <person name="Woyke T."/>
            <person name="Bristow J."/>
            <person name="Eisen J."/>
            <person name="Markowitz V."/>
            <person name="Hugenholtz P."/>
            <person name="Kyrpides N."/>
            <person name="Klenk H."/>
            <person name="Cheng J."/>
        </authorList>
    </citation>
    <scope>NUCLEOTIDE SEQUENCE [LARGE SCALE GENOMIC DNA]</scope>
    <source>
        <strain evidence="8">ATCC BAA-798 / YNP1</strain>
    </source>
</reference>
<dbReference type="EC" id="1.8.4.11" evidence="5"/>
<evidence type="ECO:0000256" key="4">
    <source>
        <dbReference type="ARBA" id="ARBA00048782"/>
    </source>
</evidence>
<keyword evidence="2 5" id="KW-0560">Oxidoreductase</keyword>
<dbReference type="HOGENOM" id="CLU_031040_10_0_0"/>
<comment type="function">
    <text evidence="5">Has an important function as a repair enzyme for proteins that have been inactivated by oxidation. Catalyzes the reversible oxidation-reduction of methionine sulfoxide in proteins to methionine.</text>
</comment>
<dbReference type="EMBL" id="CP001825">
    <property type="protein sequence ID" value="ACZ41228.1"/>
    <property type="molecule type" value="Genomic_DNA"/>
</dbReference>
<keyword evidence="8" id="KW-1185">Reference proteome</keyword>
<dbReference type="PANTHER" id="PTHR43774:SF1">
    <property type="entry name" value="PEPTIDE METHIONINE SULFOXIDE REDUCTASE MSRA 2"/>
    <property type="match status" value="1"/>
</dbReference>
<dbReference type="PANTHER" id="PTHR43774">
    <property type="entry name" value="PEPTIDE METHIONINE SULFOXIDE REDUCTASE"/>
    <property type="match status" value="1"/>
</dbReference>
<comment type="similarity">
    <text evidence="1 5">Belongs to the MsrA Met sulfoxide reductase family.</text>
</comment>
<name>D1CE72_THET1</name>
<dbReference type="InterPro" id="IPR036509">
    <property type="entry name" value="Met_Sox_Rdtase_MsrA_sf"/>
</dbReference>
<comment type="catalytic activity">
    <reaction evidence="3 5">
        <text>L-methionyl-[protein] + [thioredoxin]-disulfide + H2O = L-methionyl-(S)-S-oxide-[protein] + [thioredoxin]-dithiol</text>
        <dbReference type="Rhea" id="RHEA:14217"/>
        <dbReference type="Rhea" id="RHEA-COMP:10698"/>
        <dbReference type="Rhea" id="RHEA-COMP:10700"/>
        <dbReference type="Rhea" id="RHEA-COMP:12313"/>
        <dbReference type="Rhea" id="RHEA-COMP:12315"/>
        <dbReference type="ChEBI" id="CHEBI:15377"/>
        <dbReference type="ChEBI" id="CHEBI:16044"/>
        <dbReference type="ChEBI" id="CHEBI:29950"/>
        <dbReference type="ChEBI" id="CHEBI:44120"/>
        <dbReference type="ChEBI" id="CHEBI:50058"/>
        <dbReference type="EC" id="1.8.4.11"/>
    </reaction>
</comment>
<protein>
    <recommendedName>
        <fullName evidence="5">Peptide methionine sulfoxide reductase MsrA</fullName>
        <shortName evidence="5">Protein-methionine-S-oxide reductase</shortName>
        <ecNumber evidence="5">1.8.4.11</ecNumber>
    </recommendedName>
    <alternativeName>
        <fullName evidence="5">Peptide-methionine (S)-S-oxide reductase</fullName>
        <shortName evidence="5">Peptide Met(O) reductase</shortName>
    </alternativeName>
</protein>
<evidence type="ECO:0000259" key="6">
    <source>
        <dbReference type="Pfam" id="PF01625"/>
    </source>
</evidence>
<dbReference type="NCBIfam" id="TIGR00401">
    <property type="entry name" value="msrA"/>
    <property type="match status" value="1"/>
</dbReference>
<dbReference type="STRING" id="525904.Tter_0306"/>
<organism evidence="7 8">
    <name type="scientific">Thermobaculum terrenum (strain ATCC BAA-798 / CCMEE 7001 / YNP1)</name>
    <dbReference type="NCBI Taxonomy" id="525904"/>
    <lineage>
        <taxon>Bacteria</taxon>
        <taxon>Bacillati</taxon>
        <taxon>Chloroflexota</taxon>
        <taxon>Chloroflexia</taxon>
        <taxon>Candidatus Thermobaculales</taxon>
        <taxon>Candidatus Thermobaculaceae</taxon>
        <taxon>Thermobaculum</taxon>
    </lineage>
</organism>
<evidence type="ECO:0000256" key="2">
    <source>
        <dbReference type="ARBA" id="ARBA00023002"/>
    </source>
</evidence>
<dbReference type="Proteomes" id="UP000000323">
    <property type="component" value="Chromosome 1"/>
</dbReference>
<dbReference type="GO" id="GO:0033744">
    <property type="term" value="F:L-methionine:thioredoxin-disulfide S-oxidoreductase activity"/>
    <property type="evidence" value="ECO:0007669"/>
    <property type="project" value="RHEA"/>
</dbReference>
<proteinExistence type="inferred from homology"/>
<dbReference type="AlphaFoldDB" id="D1CE72"/>
<evidence type="ECO:0000256" key="3">
    <source>
        <dbReference type="ARBA" id="ARBA00047806"/>
    </source>
</evidence>
<gene>
    <name evidence="5" type="primary">msrA</name>
    <name evidence="7" type="ordered locus">Tter_0306</name>
</gene>
<dbReference type="HAMAP" id="MF_01401">
    <property type="entry name" value="MsrA"/>
    <property type="match status" value="1"/>
</dbReference>
<evidence type="ECO:0000313" key="7">
    <source>
        <dbReference type="EMBL" id="ACZ41228.1"/>
    </source>
</evidence>
<dbReference type="InterPro" id="IPR002569">
    <property type="entry name" value="Met_Sox_Rdtase_MsrA_dom"/>
</dbReference>
<comment type="catalytic activity">
    <reaction evidence="4 5">
        <text>[thioredoxin]-disulfide + L-methionine + H2O = L-methionine (S)-S-oxide + [thioredoxin]-dithiol</text>
        <dbReference type="Rhea" id="RHEA:19993"/>
        <dbReference type="Rhea" id="RHEA-COMP:10698"/>
        <dbReference type="Rhea" id="RHEA-COMP:10700"/>
        <dbReference type="ChEBI" id="CHEBI:15377"/>
        <dbReference type="ChEBI" id="CHEBI:29950"/>
        <dbReference type="ChEBI" id="CHEBI:50058"/>
        <dbReference type="ChEBI" id="CHEBI:57844"/>
        <dbReference type="ChEBI" id="CHEBI:58772"/>
        <dbReference type="EC" id="1.8.4.11"/>
    </reaction>
</comment>
<dbReference type="RefSeq" id="WP_012874263.1">
    <property type="nucleotide sequence ID" value="NC_013525.1"/>
</dbReference>
<feature type="domain" description="Peptide methionine sulphoxide reductase MsrA" evidence="6">
    <location>
        <begin position="9"/>
        <end position="161"/>
    </location>
</feature>
<evidence type="ECO:0000313" key="8">
    <source>
        <dbReference type="Proteomes" id="UP000000323"/>
    </source>
</evidence>
<sequence length="182" mass="21373">MSNISRIQEATLGGGCFWCMEPIFKDLKGVIEVIPGYSGGHVPNPTYEQVCTDTTGHAEVVNIKFDPNQISFRDLLEVFFSVHDPTTLNRQGEDVGTQYRSIILYRDEEQRRIAQEVIEELTRNKVWQDPIVTQVVPFEAFYPAEEYHWDYFRRNPNQAYCRLVIAPKYEKFRKRYTELIKQ</sequence>
<feature type="active site" evidence="5">
    <location>
        <position position="16"/>
    </location>
</feature>
<dbReference type="eggNOG" id="COG0225">
    <property type="taxonomic scope" value="Bacteria"/>
</dbReference>
<dbReference type="KEGG" id="ttr:Tter_0306"/>
<accession>D1CE72</accession>
<evidence type="ECO:0000256" key="5">
    <source>
        <dbReference type="HAMAP-Rule" id="MF_01401"/>
    </source>
</evidence>
<dbReference type="Gene3D" id="3.30.1060.10">
    <property type="entry name" value="Peptide methionine sulphoxide reductase MsrA"/>
    <property type="match status" value="1"/>
</dbReference>